<evidence type="ECO:0000313" key="1">
    <source>
        <dbReference type="EMBL" id="KIM36908.1"/>
    </source>
</evidence>
<gene>
    <name evidence="1" type="ORF">M413DRAFT_448832</name>
</gene>
<reference evidence="2" key="2">
    <citation type="submission" date="2015-01" db="EMBL/GenBank/DDBJ databases">
        <title>Evolutionary Origins and Diversification of the Mycorrhizal Mutualists.</title>
        <authorList>
            <consortium name="DOE Joint Genome Institute"/>
            <consortium name="Mycorrhizal Genomics Consortium"/>
            <person name="Kohler A."/>
            <person name="Kuo A."/>
            <person name="Nagy L.G."/>
            <person name="Floudas D."/>
            <person name="Copeland A."/>
            <person name="Barry K.W."/>
            <person name="Cichocki N."/>
            <person name="Veneault-Fourrey C."/>
            <person name="LaButti K."/>
            <person name="Lindquist E.A."/>
            <person name="Lipzen A."/>
            <person name="Lundell T."/>
            <person name="Morin E."/>
            <person name="Murat C."/>
            <person name="Riley R."/>
            <person name="Ohm R."/>
            <person name="Sun H."/>
            <person name="Tunlid A."/>
            <person name="Henrissat B."/>
            <person name="Grigoriev I.V."/>
            <person name="Hibbett D.S."/>
            <person name="Martin F."/>
        </authorList>
    </citation>
    <scope>NUCLEOTIDE SEQUENCE [LARGE SCALE GENOMIC DNA]</scope>
    <source>
        <strain evidence="2">h7</strain>
    </source>
</reference>
<reference evidence="1 2" key="1">
    <citation type="submission" date="2014-04" db="EMBL/GenBank/DDBJ databases">
        <authorList>
            <consortium name="DOE Joint Genome Institute"/>
            <person name="Kuo A."/>
            <person name="Gay G."/>
            <person name="Dore J."/>
            <person name="Kohler A."/>
            <person name="Nagy L.G."/>
            <person name="Floudas D."/>
            <person name="Copeland A."/>
            <person name="Barry K.W."/>
            <person name="Cichocki N."/>
            <person name="Veneault-Fourrey C."/>
            <person name="LaButti K."/>
            <person name="Lindquist E.A."/>
            <person name="Lipzen A."/>
            <person name="Lundell T."/>
            <person name="Morin E."/>
            <person name="Murat C."/>
            <person name="Sun H."/>
            <person name="Tunlid A."/>
            <person name="Henrissat B."/>
            <person name="Grigoriev I.V."/>
            <person name="Hibbett D.S."/>
            <person name="Martin F."/>
            <person name="Nordberg H.P."/>
            <person name="Cantor M.N."/>
            <person name="Hua S.X."/>
        </authorList>
    </citation>
    <scope>NUCLEOTIDE SEQUENCE [LARGE SCALE GENOMIC DNA]</scope>
    <source>
        <strain evidence="2">h7</strain>
    </source>
</reference>
<dbReference type="OrthoDB" id="3197409at2759"/>
<evidence type="ECO:0008006" key="3">
    <source>
        <dbReference type="Google" id="ProtNLM"/>
    </source>
</evidence>
<dbReference type="AlphaFoldDB" id="A0A0C2XG68"/>
<evidence type="ECO:0000313" key="2">
    <source>
        <dbReference type="Proteomes" id="UP000053424"/>
    </source>
</evidence>
<proteinExistence type="predicted"/>
<organism evidence="1 2">
    <name type="scientific">Hebeloma cylindrosporum</name>
    <dbReference type="NCBI Taxonomy" id="76867"/>
    <lineage>
        <taxon>Eukaryota</taxon>
        <taxon>Fungi</taxon>
        <taxon>Dikarya</taxon>
        <taxon>Basidiomycota</taxon>
        <taxon>Agaricomycotina</taxon>
        <taxon>Agaricomycetes</taxon>
        <taxon>Agaricomycetidae</taxon>
        <taxon>Agaricales</taxon>
        <taxon>Agaricineae</taxon>
        <taxon>Hymenogastraceae</taxon>
        <taxon>Hebeloma</taxon>
    </lineage>
</organism>
<protein>
    <recommendedName>
        <fullName evidence="3">NTF2 domain-containing protein</fullName>
    </recommendedName>
</protein>
<name>A0A0C2XG68_HEBCY</name>
<sequence>MTGTDPSETPLRSWVQTRLESIYAFAQQPEEYFRDFVNTTFSENAIIRHNHELVSKEEFLQRLIVGNFACLHASVNLWGSQVVEIPAGGDSEGGIIAGFFEVTRSLKYRIRAGPAQRESHNIFSSKVEDLGKEESGDRKLRISEFFVTSVNKAVPVHLQNLPGSIDSNLPEKTSGV</sequence>
<dbReference type="EMBL" id="KN831801">
    <property type="protein sequence ID" value="KIM36908.1"/>
    <property type="molecule type" value="Genomic_DNA"/>
</dbReference>
<dbReference type="HOGENOM" id="CLU_110827_0_0_1"/>
<dbReference type="Proteomes" id="UP000053424">
    <property type="component" value="Unassembled WGS sequence"/>
</dbReference>
<keyword evidence="2" id="KW-1185">Reference proteome</keyword>
<accession>A0A0C2XG68</accession>